<dbReference type="OrthoDB" id="1184601at2"/>
<sequence>MNKIIPNHTPAPGWKGGFIEKHPELQYKDGVANLSTLPFNDNLDKIHNIKRQQRVLWPEFTWLTKHNDPASRCFQMFAPDISRAGYDTVGQNWAVICPQQGTYIEGFGTINVEVTVVKQRGWVNESDKSLAIDMVVRPKIWFSKDANQSAYGKLFWGAFELLNKLHHLPISKDQAIILHTHRTEKMEHVEDPEVIFVRDKLYTPKALDKLPSFTLHNNKAWNYANLEVGIGDIAKTGDEFVDSFNQLVMNLFNIGSGNLLQPESVLAWNVWVDAPTKVNQTEWRNHAQYWRTSIDVDHCSPDGNGSKVRYADGTEFSAAEELIKEALQAIWDFVKKHI</sequence>
<dbReference type="AlphaFoldDB" id="A0A4R2NZU5"/>
<evidence type="ECO:0000313" key="1">
    <source>
        <dbReference type="EMBL" id="TCP27850.1"/>
    </source>
</evidence>
<proteinExistence type="predicted"/>
<comment type="caution">
    <text evidence="1">The sequence shown here is derived from an EMBL/GenBank/DDBJ whole genome shotgun (WGS) entry which is preliminary data.</text>
</comment>
<organism evidence="1 2">
    <name type="scientific">Tenacibaculum skagerrakense</name>
    <dbReference type="NCBI Taxonomy" id="186571"/>
    <lineage>
        <taxon>Bacteria</taxon>
        <taxon>Pseudomonadati</taxon>
        <taxon>Bacteroidota</taxon>
        <taxon>Flavobacteriia</taxon>
        <taxon>Flavobacteriales</taxon>
        <taxon>Flavobacteriaceae</taxon>
        <taxon>Tenacibaculum</taxon>
    </lineage>
</organism>
<name>A0A4R2NZU5_9FLAO</name>
<reference evidence="1 2" key="1">
    <citation type="submission" date="2019-03" db="EMBL/GenBank/DDBJ databases">
        <title>Genomic Encyclopedia of Type Strains, Phase IV (KMG-IV): sequencing the most valuable type-strain genomes for metagenomic binning, comparative biology and taxonomic classification.</title>
        <authorList>
            <person name="Goeker M."/>
        </authorList>
    </citation>
    <scope>NUCLEOTIDE SEQUENCE [LARGE SCALE GENOMIC DNA]</scope>
    <source>
        <strain evidence="1 2">DSM 14836</strain>
    </source>
</reference>
<gene>
    <name evidence="1" type="ORF">EV195_1019</name>
</gene>
<keyword evidence="2" id="KW-1185">Reference proteome</keyword>
<dbReference type="Proteomes" id="UP000294564">
    <property type="component" value="Unassembled WGS sequence"/>
</dbReference>
<accession>A0A4R2NZU5</accession>
<dbReference type="RefSeq" id="WP_132791121.1">
    <property type="nucleotide sequence ID" value="NZ_SLXM01000001.1"/>
</dbReference>
<dbReference type="EMBL" id="SLXM01000001">
    <property type="protein sequence ID" value="TCP27850.1"/>
    <property type="molecule type" value="Genomic_DNA"/>
</dbReference>
<evidence type="ECO:0000313" key="2">
    <source>
        <dbReference type="Proteomes" id="UP000294564"/>
    </source>
</evidence>
<protein>
    <submittedName>
        <fullName evidence="1">Uncharacterized protein</fullName>
    </submittedName>
</protein>